<feature type="compositionally biased region" description="Basic and acidic residues" evidence="1">
    <location>
        <begin position="80"/>
        <end position="91"/>
    </location>
</feature>
<proteinExistence type="predicted"/>
<feature type="region of interest" description="Disordered" evidence="1">
    <location>
        <begin position="1"/>
        <end position="123"/>
    </location>
</feature>
<accession>A0AAV7T1S1</accession>
<name>A0AAV7T1S1_PLEWA</name>
<reference evidence="2" key="1">
    <citation type="journal article" date="2022" name="bioRxiv">
        <title>Sequencing and chromosome-scale assembly of the giantPleurodeles waltlgenome.</title>
        <authorList>
            <person name="Brown T."/>
            <person name="Elewa A."/>
            <person name="Iarovenko S."/>
            <person name="Subramanian E."/>
            <person name="Araus A.J."/>
            <person name="Petzold A."/>
            <person name="Susuki M."/>
            <person name="Suzuki K.-i.T."/>
            <person name="Hayashi T."/>
            <person name="Toyoda A."/>
            <person name="Oliveira C."/>
            <person name="Osipova E."/>
            <person name="Leigh N.D."/>
            <person name="Simon A."/>
            <person name="Yun M.H."/>
        </authorList>
    </citation>
    <scope>NUCLEOTIDE SEQUENCE</scope>
    <source>
        <strain evidence="2">20211129_DDA</strain>
        <tissue evidence="2">Liver</tissue>
    </source>
</reference>
<evidence type="ECO:0000313" key="3">
    <source>
        <dbReference type="Proteomes" id="UP001066276"/>
    </source>
</evidence>
<protein>
    <submittedName>
        <fullName evidence="2">Uncharacterized protein</fullName>
    </submittedName>
</protein>
<dbReference type="AlphaFoldDB" id="A0AAV7T1S1"/>
<feature type="compositionally biased region" description="Basic residues" evidence="1">
    <location>
        <begin position="54"/>
        <end position="65"/>
    </location>
</feature>
<dbReference type="Proteomes" id="UP001066276">
    <property type="component" value="Chromosome 4_1"/>
</dbReference>
<feature type="compositionally biased region" description="Pro residues" evidence="1">
    <location>
        <begin position="107"/>
        <end position="116"/>
    </location>
</feature>
<evidence type="ECO:0000313" key="2">
    <source>
        <dbReference type="EMBL" id="KAJ1170160.1"/>
    </source>
</evidence>
<sequence length="123" mass="13761">MAAIDEHAHRSETTHPAEPHRPRSHRRLTQTCQHGAAASQRRRGQPTGGERVLRPKGRAPARRNAHLQAPENNRNNGEYQVRRPEQSETLERSAAQLSTQVTVQVPVSPPATPSPRRPLRRSA</sequence>
<feature type="compositionally biased region" description="Low complexity" evidence="1">
    <location>
        <begin position="96"/>
        <end position="106"/>
    </location>
</feature>
<evidence type="ECO:0000256" key="1">
    <source>
        <dbReference type="SAM" id="MobiDB-lite"/>
    </source>
</evidence>
<dbReference type="EMBL" id="JANPWB010000007">
    <property type="protein sequence ID" value="KAJ1170160.1"/>
    <property type="molecule type" value="Genomic_DNA"/>
</dbReference>
<feature type="compositionally biased region" description="Basic and acidic residues" evidence="1">
    <location>
        <begin position="1"/>
        <end position="21"/>
    </location>
</feature>
<keyword evidence="3" id="KW-1185">Reference proteome</keyword>
<gene>
    <name evidence="2" type="ORF">NDU88_002041</name>
</gene>
<comment type="caution">
    <text evidence="2">The sequence shown here is derived from an EMBL/GenBank/DDBJ whole genome shotgun (WGS) entry which is preliminary data.</text>
</comment>
<organism evidence="2 3">
    <name type="scientific">Pleurodeles waltl</name>
    <name type="common">Iberian ribbed newt</name>
    <dbReference type="NCBI Taxonomy" id="8319"/>
    <lineage>
        <taxon>Eukaryota</taxon>
        <taxon>Metazoa</taxon>
        <taxon>Chordata</taxon>
        <taxon>Craniata</taxon>
        <taxon>Vertebrata</taxon>
        <taxon>Euteleostomi</taxon>
        <taxon>Amphibia</taxon>
        <taxon>Batrachia</taxon>
        <taxon>Caudata</taxon>
        <taxon>Salamandroidea</taxon>
        <taxon>Salamandridae</taxon>
        <taxon>Pleurodelinae</taxon>
        <taxon>Pleurodeles</taxon>
    </lineage>
</organism>